<gene>
    <name evidence="2" type="ORF">SAMN05444285_1201</name>
</gene>
<evidence type="ECO:0000313" key="2">
    <source>
        <dbReference type="EMBL" id="SET68735.1"/>
    </source>
</evidence>
<protein>
    <submittedName>
        <fullName evidence="2">Uncharacterized protein</fullName>
    </submittedName>
</protein>
<dbReference type="Proteomes" id="UP000181981">
    <property type="component" value="Unassembled WGS sequence"/>
</dbReference>
<evidence type="ECO:0000313" key="3">
    <source>
        <dbReference type="Proteomes" id="UP000181981"/>
    </source>
</evidence>
<evidence type="ECO:0000256" key="1">
    <source>
        <dbReference type="SAM" id="MobiDB-lite"/>
    </source>
</evidence>
<dbReference type="AlphaFoldDB" id="A0A1I0GD14"/>
<organism evidence="2 3">
    <name type="scientific">Draconibacterium orientale</name>
    <dbReference type="NCBI Taxonomy" id="1168034"/>
    <lineage>
        <taxon>Bacteria</taxon>
        <taxon>Pseudomonadati</taxon>
        <taxon>Bacteroidota</taxon>
        <taxon>Bacteroidia</taxon>
        <taxon>Marinilabiliales</taxon>
        <taxon>Prolixibacteraceae</taxon>
        <taxon>Draconibacterium</taxon>
    </lineage>
</organism>
<name>A0A1I0GD14_9BACT</name>
<dbReference type="EMBL" id="FOHT01000020">
    <property type="protein sequence ID" value="SET68735.1"/>
    <property type="molecule type" value="Genomic_DNA"/>
</dbReference>
<accession>A0A1I0GD14</accession>
<feature type="region of interest" description="Disordered" evidence="1">
    <location>
        <begin position="1"/>
        <end position="25"/>
    </location>
</feature>
<reference evidence="2 3" key="1">
    <citation type="submission" date="2016-10" db="EMBL/GenBank/DDBJ databases">
        <authorList>
            <person name="de Groot N.N."/>
        </authorList>
    </citation>
    <scope>NUCLEOTIDE SEQUENCE [LARGE SCALE GENOMIC DNA]</scope>
    <source>
        <strain evidence="2 3">DSM 25947</strain>
    </source>
</reference>
<sequence length="46" mass="5192">MNKDYEMAATPTNGSAEVKEEAKESAEVKNGETINLFDKKYLNIRI</sequence>
<proteinExistence type="predicted"/>
<dbReference type="RefSeq" id="WP_157470869.1">
    <property type="nucleotide sequence ID" value="NZ_FOHT01000020.1"/>
</dbReference>